<proteinExistence type="predicted"/>
<reference evidence="3" key="1">
    <citation type="journal article" date="2011" name="J. Bacteriol.">
        <title>Genome sequences of eight morphologically diverse alphaproteobacteria.</title>
        <authorList>
            <consortium name="US DOE Joint Genome Institute"/>
            <person name="Brown P.J."/>
            <person name="Kysela D.T."/>
            <person name="Buechlein A."/>
            <person name="Hemmerich C."/>
            <person name="Brun Y.V."/>
        </authorList>
    </citation>
    <scope>NUCLEOTIDE SEQUENCE [LARGE SCALE GENOMIC DNA]</scope>
    <source>
        <strain evidence="3">ATCC 51888 / DSM 1869 / NCIB 11706 / TK 0415</strain>
    </source>
</reference>
<feature type="region of interest" description="Disordered" evidence="1">
    <location>
        <begin position="1"/>
        <end position="29"/>
    </location>
</feature>
<organism evidence="2 3">
    <name type="scientific">Hyphomicrobium denitrificans (strain ATCC 51888 / DSM 1869 / NCIMB 11706 / TK 0415)</name>
    <dbReference type="NCBI Taxonomy" id="582899"/>
    <lineage>
        <taxon>Bacteria</taxon>
        <taxon>Pseudomonadati</taxon>
        <taxon>Pseudomonadota</taxon>
        <taxon>Alphaproteobacteria</taxon>
        <taxon>Hyphomicrobiales</taxon>
        <taxon>Hyphomicrobiaceae</taxon>
        <taxon>Hyphomicrobium</taxon>
    </lineage>
</organism>
<dbReference type="Gene3D" id="1.25.40.10">
    <property type="entry name" value="Tetratricopeptide repeat domain"/>
    <property type="match status" value="1"/>
</dbReference>
<dbReference type="eggNOG" id="COG0790">
    <property type="taxonomic scope" value="Bacteria"/>
</dbReference>
<evidence type="ECO:0000313" key="3">
    <source>
        <dbReference type="Proteomes" id="UP000002033"/>
    </source>
</evidence>
<dbReference type="HOGENOM" id="CLU_321010_0_0_5"/>
<evidence type="ECO:0000256" key="1">
    <source>
        <dbReference type="SAM" id="MobiDB-lite"/>
    </source>
</evidence>
<feature type="region of interest" description="Disordered" evidence="1">
    <location>
        <begin position="440"/>
        <end position="484"/>
    </location>
</feature>
<dbReference type="eggNOG" id="COG3170">
    <property type="taxonomic scope" value="Bacteria"/>
</dbReference>
<dbReference type="PANTHER" id="PTHR11102:SF160">
    <property type="entry name" value="ERAD-ASSOCIATED E3 UBIQUITIN-PROTEIN LIGASE COMPONENT HRD3"/>
    <property type="match status" value="1"/>
</dbReference>
<gene>
    <name evidence="2" type="ordered locus">Hden_0412</name>
</gene>
<sequence>MPSPEFDPSNTFSGAGHESSEHEEEHSELKALVDAIAAQLSDATRRHSETLGEMQDRIAIMGREAEVLREHIPEQYAPTFEHIEQGVAELAKRLAKANDSDAAETDASAWDQRNAEALTHVYEAQAHKSAETAQAAYATPSSRPQTAVDQAWFEARFAEIAQDIERSLEEIKPDRGFHQIGERLDQFEQRFGSMLEGVATRADLDSVRLIEEHVSEVVNHLVQTQDQLARLSAIEEQLAAITQTLSGGPDAPLSGVLAATSLPGAGLDVEAIARAAAEQTALRLQGMAPASHEAAEELRPLIERMMEENRSGGENTSALLDTLQQAMIRLLDRVDEIELAQRNAAPIPAASFEDFAAPPPLPEGSFHSLESDHDPLDFSDEIEPQIPSEAAPSAHARAADPFAQEATIEPGVRKNEKLRQDFVAEARRAKMRLSSAGDDDIVVTSPMHSDTFTMSSPDAVRGSQGSKPIRPTPARSKASGPSGPSPRLIVLAVAAVLALGGLWFTVGSDNPAPVAETSSSGSPAAANDDGKSGSGAKATDQKGNDAQSPDGGAHKDQQGQLMPGGTGTVNTDVSMLGVAVDLNSPATEASMQQAQRHQAMAALSGKLGDAASQNSNAAFVPASMVPTEAETEGVPAAATPSRDVTGSTRFELPAATVGPLSLRLAAANGDASAEFEVGARLAEGKGTPQDFKEAAKWYRRAADQDLAPAQYRLGTFYERGLGMKADRAQAQAWYKRAAAKGNVKAMHNLAVLSANQSDNAPDYTTAAQWFEQAAKRGLADSQFNLAILYENGLGVTKDLKQAYMWISLAAQDKDADAVRRQGILRSKLSASELSEAERMIGEWRAVPVDRKVNDARLAGEEWKKNPTKSIAG</sequence>
<keyword evidence="3" id="KW-1185">Reference proteome</keyword>
<dbReference type="InterPro" id="IPR050767">
    <property type="entry name" value="Sel1_AlgK"/>
</dbReference>
<dbReference type="Pfam" id="PF08238">
    <property type="entry name" value="Sel1"/>
    <property type="match status" value="4"/>
</dbReference>
<dbReference type="STRING" id="582899.Hden_0412"/>
<dbReference type="PANTHER" id="PTHR11102">
    <property type="entry name" value="SEL-1-LIKE PROTEIN"/>
    <property type="match status" value="1"/>
</dbReference>
<dbReference type="InterPro" id="IPR006597">
    <property type="entry name" value="Sel1-like"/>
</dbReference>
<feature type="compositionally biased region" description="Basic and acidic residues" evidence="1">
    <location>
        <begin position="18"/>
        <end position="29"/>
    </location>
</feature>
<dbReference type="EMBL" id="CP002083">
    <property type="protein sequence ID" value="ADJ22234.1"/>
    <property type="molecule type" value="Genomic_DNA"/>
</dbReference>
<dbReference type="KEGG" id="hdn:Hden_0412"/>
<dbReference type="RefSeq" id="WP_013214453.1">
    <property type="nucleotide sequence ID" value="NC_014313.1"/>
</dbReference>
<dbReference type="SUPFAM" id="SSF81901">
    <property type="entry name" value="HCP-like"/>
    <property type="match status" value="1"/>
</dbReference>
<evidence type="ECO:0000313" key="2">
    <source>
        <dbReference type="EMBL" id="ADJ22234.1"/>
    </source>
</evidence>
<dbReference type="InterPro" id="IPR011990">
    <property type="entry name" value="TPR-like_helical_dom_sf"/>
</dbReference>
<accession>D8JRK5</accession>
<feature type="region of interest" description="Disordered" evidence="1">
    <location>
        <begin position="513"/>
        <end position="570"/>
    </location>
</feature>
<dbReference type="SMART" id="SM00671">
    <property type="entry name" value="SEL1"/>
    <property type="match status" value="4"/>
</dbReference>
<protein>
    <submittedName>
        <fullName evidence="2">Sel1 domain protein repeat-containing protein</fullName>
    </submittedName>
</protein>
<dbReference type="OrthoDB" id="5295703at2"/>
<feature type="compositionally biased region" description="Polar residues" evidence="1">
    <location>
        <begin position="446"/>
        <end position="456"/>
    </location>
</feature>
<dbReference type="Proteomes" id="UP000002033">
    <property type="component" value="Chromosome"/>
</dbReference>
<name>D8JRK5_HYPDA</name>
<dbReference type="AlphaFoldDB" id="D8JRK5"/>